<keyword evidence="2" id="KW-1185">Reference proteome</keyword>
<reference evidence="2" key="1">
    <citation type="submission" date="2011-07" db="EMBL/GenBank/DDBJ databases">
        <title>Divergent evolution of antigenic variation in African trypanosomes.</title>
        <authorList>
            <person name="Jackson A.P."/>
            <person name="Berry A."/>
            <person name="Allison H.C."/>
            <person name="Burton P."/>
            <person name="Anderson J."/>
            <person name="Aslett M."/>
            <person name="Brown R."/>
            <person name="Corton N."/>
            <person name="Harris D."/>
            <person name="Hauser H."/>
            <person name="Gamble J."/>
            <person name="Gilderthorp R."/>
            <person name="McQuillan J."/>
            <person name="Quail M.A."/>
            <person name="Sanders M."/>
            <person name="Van Tonder A."/>
            <person name="Ginger M.L."/>
            <person name="Donelson J.E."/>
            <person name="Field M.C."/>
            <person name="Barry J.D."/>
            <person name="Berriman M."/>
            <person name="Hertz-Fowler C."/>
        </authorList>
    </citation>
    <scope>NUCLEOTIDE SEQUENCE [LARGE SCALE GENOMIC DNA]</scope>
    <source>
        <strain evidence="2">IL3000</strain>
    </source>
</reference>
<dbReference type="Proteomes" id="UP000000702">
    <property type="component" value="Unassembled WGS sequence"/>
</dbReference>
<dbReference type="VEuPathDB" id="TriTrypDB:TcIL3000_0_55470"/>
<reference evidence="1 2" key="2">
    <citation type="journal article" date="2012" name="Proc. Natl. Acad. Sci. U.S.A.">
        <title>Antigenic diversity is generated by distinct evolutionary mechanisms in African trypanosome species.</title>
        <authorList>
            <person name="Jackson A.P."/>
            <person name="Berry A."/>
            <person name="Aslett M."/>
            <person name="Allison H.C."/>
            <person name="Burton P."/>
            <person name="Vavrova-Anderson J."/>
            <person name="Brown R."/>
            <person name="Browne H."/>
            <person name="Corton N."/>
            <person name="Hauser H."/>
            <person name="Gamble J."/>
            <person name="Gilderthorp R."/>
            <person name="Marcello L."/>
            <person name="McQuillan J."/>
            <person name="Otto T.D."/>
            <person name="Quail M.A."/>
            <person name="Sanders M.J."/>
            <person name="van Tonder A."/>
            <person name="Ginger M.L."/>
            <person name="Field M.C."/>
            <person name="Barry J.D."/>
            <person name="Hertz-Fowler C."/>
            <person name="Berriman M."/>
        </authorList>
    </citation>
    <scope>NUCLEOTIDE SEQUENCE [LARGE SCALE GENOMIC DNA]</scope>
    <source>
        <strain evidence="1 2">IL3000</strain>
    </source>
</reference>
<sequence length="172" mass="19768">MTSRFSFICLPYPLFIHLQYFYQLMKKRYYLKQLYNHVMSLFERVLQLFSKMKLKFVKGVIMVLVLLLPFKPGGVRKSNEQGLRLLCSVLRASEIVFKGYRGNRIIEEAFYGREGGVRLRDGSVHLGWACSGKSLRTQLCTLFNGIDGLEGSFAESFVGITRFVCTPWGKTA</sequence>
<evidence type="ECO:0000313" key="1">
    <source>
        <dbReference type="EMBL" id="CCD14979.1"/>
    </source>
</evidence>
<dbReference type="EMBL" id="CAEQ01001727">
    <property type="protein sequence ID" value="CCD14979.1"/>
    <property type="molecule type" value="Genomic_DNA"/>
</dbReference>
<evidence type="ECO:0000313" key="2">
    <source>
        <dbReference type="Proteomes" id="UP000000702"/>
    </source>
</evidence>
<dbReference type="AlphaFoldDB" id="F9WCI6"/>
<organism evidence="1 2">
    <name type="scientific">Trypanosoma congolense (strain IL3000)</name>
    <dbReference type="NCBI Taxonomy" id="1068625"/>
    <lineage>
        <taxon>Eukaryota</taxon>
        <taxon>Discoba</taxon>
        <taxon>Euglenozoa</taxon>
        <taxon>Kinetoplastea</taxon>
        <taxon>Metakinetoplastina</taxon>
        <taxon>Trypanosomatida</taxon>
        <taxon>Trypanosomatidae</taxon>
        <taxon>Trypanosoma</taxon>
        <taxon>Nannomonas</taxon>
    </lineage>
</organism>
<name>F9WCI6_TRYCI</name>
<accession>F9WCI6</accession>
<comment type="caution">
    <text evidence="1">The sequence shown here is derived from an EMBL/GenBank/DDBJ whole genome shotgun (WGS) entry which is preliminary data.</text>
</comment>
<protein>
    <submittedName>
        <fullName evidence="1">WGS project CAEQ00000000 data, annotated contig 2236</fullName>
    </submittedName>
</protein>
<gene>
    <name evidence="1" type="ORF">TCIL3000_0_55470</name>
</gene>
<proteinExistence type="predicted"/>